<reference evidence="1 2" key="1">
    <citation type="journal article" date="2014" name="Am. J. Bot.">
        <title>Genome assembly and annotation for red clover (Trifolium pratense; Fabaceae).</title>
        <authorList>
            <person name="Istvanek J."/>
            <person name="Jaros M."/>
            <person name="Krenek A."/>
            <person name="Repkova J."/>
        </authorList>
    </citation>
    <scope>NUCLEOTIDE SEQUENCE [LARGE SCALE GENOMIC DNA]</scope>
    <source>
        <strain evidence="2">cv. Tatra</strain>
        <tissue evidence="1">Young leaves</tissue>
    </source>
</reference>
<evidence type="ECO:0000313" key="2">
    <source>
        <dbReference type="Proteomes" id="UP000236291"/>
    </source>
</evidence>
<dbReference type="AlphaFoldDB" id="A0A2K3KWE8"/>
<organism evidence="1 2">
    <name type="scientific">Trifolium pratense</name>
    <name type="common">Red clover</name>
    <dbReference type="NCBI Taxonomy" id="57577"/>
    <lineage>
        <taxon>Eukaryota</taxon>
        <taxon>Viridiplantae</taxon>
        <taxon>Streptophyta</taxon>
        <taxon>Embryophyta</taxon>
        <taxon>Tracheophyta</taxon>
        <taxon>Spermatophyta</taxon>
        <taxon>Magnoliopsida</taxon>
        <taxon>eudicotyledons</taxon>
        <taxon>Gunneridae</taxon>
        <taxon>Pentapetalae</taxon>
        <taxon>rosids</taxon>
        <taxon>fabids</taxon>
        <taxon>Fabales</taxon>
        <taxon>Fabaceae</taxon>
        <taxon>Papilionoideae</taxon>
        <taxon>50 kb inversion clade</taxon>
        <taxon>NPAAA clade</taxon>
        <taxon>Hologalegina</taxon>
        <taxon>IRL clade</taxon>
        <taxon>Trifolieae</taxon>
        <taxon>Trifolium</taxon>
    </lineage>
</organism>
<gene>
    <name evidence="1" type="ORF">L195_g057575</name>
</gene>
<comment type="caution">
    <text evidence="1">The sequence shown here is derived from an EMBL/GenBank/DDBJ whole genome shotgun (WGS) entry which is preliminary data.</text>
</comment>
<proteinExistence type="predicted"/>
<protein>
    <submittedName>
        <fullName evidence="1">Uncharacterized protein</fullName>
    </submittedName>
</protein>
<accession>A0A2K3KWE8</accession>
<reference evidence="1 2" key="2">
    <citation type="journal article" date="2017" name="Front. Plant Sci.">
        <title>Gene Classification and Mining of Molecular Markers Useful in Red Clover (Trifolium pratense) Breeding.</title>
        <authorList>
            <person name="Istvanek J."/>
            <person name="Dluhosova J."/>
            <person name="Dluhos P."/>
            <person name="Patkova L."/>
            <person name="Nedelnik J."/>
            <person name="Repkova J."/>
        </authorList>
    </citation>
    <scope>NUCLEOTIDE SEQUENCE [LARGE SCALE GENOMIC DNA]</scope>
    <source>
        <strain evidence="2">cv. Tatra</strain>
        <tissue evidence="1">Young leaves</tissue>
    </source>
</reference>
<name>A0A2K3KWE8_TRIPR</name>
<feature type="non-terminal residue" evidence="1">
    <location>
        <position position="1"/>
    </location>
</feature>
<dbReference type="Proteomes" id="UP000236291">
    <property type="component" value="Unassembled WGS sequence"/>
</dbReference>
<evidence type="ECO:0000313" key="1">
    <source>
        <dbReference type="EMBL" id="PNX70619.1"/>
    </source>
</evidence>
<dbReference type="EMBL" id="ASHM01114859">
    <property type="protein sequence ID" value="PNX70619.1"/>
    <property type="molecule type" value="Genomic_DNA"/>
</dbReference>
<sequence>YSTYSILYDHYDVGLGLGRTRQELETTSACRLYAVVFSGKEGNINFHLPINTKAHHTKFLTPQSLFATHYSIYHSSITIPHSETTGMDGWE</sequence>